<dbReference type="SUPFAM" id="SSF51206">
    <property type="entry name" value="cAMP-binding domain-like"/>
    <property type="match status" value="1"/>
</dbReference>
<accession>A0A1H7YR57</accession>
<dbReference type="EMBL" id="FOAN01000012">
    <property type="protein sequence ID" value="SEM47788.1"/>
    <property type="molecule type" value="Genomic_DNA"/>
</dbReference>
<evidence type="ECO:0000313" key="2">
    <source>
        <dbReference type="Proteomes" id="UP000199664"/>
    </source>
</evidence>
<keyword evidence="2" id="KW-1185">Reference proteome</keyword>
<evidence type="ECO:0008006" key="3">
    <source>
        <dbReference type="Google" id="ProtNLM"/>
    </source>
</evidence>
<organism evidence="1 2">
    <name type="scientific">Bosea lupini</name>
    <dbReference type="NCBI Taxonomy" id="1036779"/>
    <lineage>
        <taxon>Bacteria</taxon>
        <taxon>Pseudomonadati</taxon>
        <taxon>Pseudomonadota</taxon>
        <taxon>Alphaproteobacteria</taxon>
        <taxon>Hyphomicrobiales</taxon>
        <taxon>Boseaceae</taxon>
        <taxon>Bosea</taxon>
    </lineage>
</organism>
<protein>
    <recommendedName>
        <fullName evidence="3">Cyclic nucleotide-binding domain-containing protein</fullName>
    </recommendedName>
</protein>
<reference evidence="2" key="1">
    <citation type="submission" date="2016-10" db="EMBL/GenBank/DDBJ databases">
        <authorList>
            <person name="Varghese N."/>
            <person name="Submissions S."/>
        </authorList>
    </citation>
    <scope>NUCLEOTIDE SEQUENCE [LARGE SCALE GENOMIC DNA]</scope>
    <source>
        <strain evidence="2">LMG 26383,CCUG 61248,R- 45681</strain>
    </source>
</reference>
<proteinExistence type="predicted"/>
<dbReference type="STRING" id="1036779.SAMN04515666_11252"/>
<name>A0A1H7YR57_9HYPH</name>
<dbReference type="Proteomes" id="UP000199664">
    <property type="component" value="Unassembled WGS sequence"/>
</dbReference>
<evidence type="ECO:0000313" key="1">
    <source>
        <dbReference type="EMBL" id="SEM47788.1"/>
    </source>
</evidence>
<sequence>MRLAIAGQNLIMIMSDFALQEFWVEHGRERCLAAGETLFRKGDAIEQLRRVEHGLIALVRPLPQGADLNNSVR</sequence>
<gene>
    <name evidence="1" type="ORF">SAMN04515666_11252</name>
</gene>
<dbReference type="InterPro" id="IPR018490">
    <property type="entry name" value="cNMP-bd_dom_sf"/>
</dbReference>
<dbReference type="AlphaFoldDB" id="A0A1H7YR57"/>